<evidence type="ECO:0000256" key="5">
    <source>
        <dbReference type="ARBA" id="ARBA00022989"/>
    </source>
</evidence>
<evidence type="ECO:0000256" key="7">
    <source>
        <dbReference type="SAM" id="MobiDB-lite"/>
    </source>
</evidence>
<dbReference type="OrthoDB" id="661148at2759"/>
<name>A0A397SJ32_9GLOM</name>
<evidence type="ECO:0000256" key="6">
    <source>
        <dbReference type="ARBA" id="ARBA00023136"/>
    </source>
</evidence>
<evidence type="ECO:0000256" key="4">
    <source>
        <dbReference type="ARBA" id="ARBA00022968"/>
    </source>
</evidence>
<feature type="transmembrane region" description="Helical" evidence="8">
    <location>
        <begin position="72"/>
        <end position="91"/>
    </location>
</feature>
<keyword evidence="4" id="KW-0735">Signal-anchor</keyword>
<keyword evidence="6 8" id="KW-0472">Membrane</keyword>
<evidence type="ECO:0000256" key="2">
    <source>
        <dbReference type="ARBA" id="ARBA00006462"/>
    </source>
</evidence>
<dbReference type="EMBL" id="QKYT01000527">
    <property type="protein sequence ID" value="RIA83987.1"/>
    <property type="molecule type" value="Genomic_DNA"/>
</dbReference>
<feature type="compositionally biased region" description="Basic and acidic residues" evidence="7">
    <location>
        <begin position="475"/>
        <end position="492"/>
    </location>
</feature>
<accession>A0A397SJ32</accession>
<gene>
    <name evidence="9" type="ORF">C1645_785136</name>
</gene>
<protein>
    <submittedName>
        <fullName evidence="9">Uncharacterized protein</fullName>
    </submittedName>
</protein>
<feature type="region of interest" description="Disordered" evidence="7">
    <location>
        <begin position="465"/>
        <end position="500"/>
    </location>
</feature>
<feature type="region of interest" description="Disordered" evidence="7">
    <location>
        <begin position="627"/>
        <end position="651"/>
    </location>
</feature>
<evidence type="ECO:0000313" key="9">
    <source>
        <dbReference type="EMBL" id="RIA83987.1"/>
    </source>
</evidence>
<dbReference type="InterPro" id="IPR026050">
    <property type="entry name" value="C1GALT1/C1GALT1_chp1"/>
</dbReference>
<dbReference type="Proteomes" id="UP000265703">
    <property type="component" value="Unassembled WGS sequence"/>
</dbReference>
<dbReference type="AlphaFoldDB" id="A0A397SJ32"/>
<sequence length="651" mass="74254">MEEKHRTPPVNPLLLRIRTSIASLRSTSYATNYNLLPLTTVSPNTSPIPPTTFRHGRLRSILFPPHFVRRKWGYFSFMLLILFIVIVRSQYSKRSHVPFEETPAVTGHTKESKHQIRPPVFSTFIDNYPKQLAILILTSSDTSLDTFSKSIIDTWGKIAKQNKSLSVDLWFATPEDTLKKFGWPNIPYDEVGRERFEKIDDIIEDNSINGNNIKGLEKELKNLLKTMIQETMIFKDPTELSDEQKEFQKLTKALHYLYENHLDHYNYILKITDKTFVRLPKLLELLSILKSTENNNFLPKLIGRPNLDHETKKTFCFKGSGYIINKNLLTMIGPHLPFCLATLIKNSGDTKENDLQEDLAIERCFTQYVPMFKGCETFVGDNDDDNNNDLKKLRGYEFLYLKPDDEINWGKYKKPLEMFNDGYINGWRFADAIVMGEVKDPSNLIKLEEWYGKDGKFNELVREMGGVIPDPEPTQEDKYNEDNEGGNDKETTDVQSQQSESVDILITSTTMSTEISTENVNDEIISENLSTTVDNLVTSTISSEESPEEKKQIDETYSISKISIATLEEKVLSQTKVNQQTSTTTISSVIEKPTIIVPVENNDELIDGNNNVNDGDYDDTILVDNHNGNDVGVEGEVNDDLPLNGEELAEP</sequence>
<proteinExistence type="inferred from homology"/>
<evidence type="ECO:0000256" key="8">
    <source>
        <dbReference type="SAM" id="Phobius"/>
    </source>
</evidence>
<keyword evidence="3 8" id="KW-0812">Transmembrane</keyword>
<dbReference type="Gene3D" id="3.90.550.50">
    <property type="match status" value="1"/>
</dbReference>
<dbReference type="PANTHER" id="PTHR23033">
    <property type="entry name" value="BETA1,3-GALACTOSYLTRANSFERASE"/>
    <property type="match status" value="1"/>
</dbReference>
<dbReference type="GO" id="GO:0016020">
    <property type="term" value="C:membrane"/>
    <property type="evidence" value="ECO:0007669"/>
    <property type="project" value="UniProtKB-SubCell"/>
</dbReference>
<comment type="subcellular location">
    <subcellularLocation>
        <location evidence="1">Membrane</location>
        <topology evidence="1">Single-pass type II membrane protein</topology>
    </subcellularLocation>
</comment>
<evidence type="ECO:0000256" key="3">
    <source>
        <dbReference type="ARBA" id="ARBA00022692"/>
    </source>
</evidence>
<organism evidence="9 10">
    <name type="scientific">Glomus cerebriforme</name>
    <dbReference type="NCBI Taxonomy" id="658196"/>
    <lineage>
        <taxon>Eukaryota</taxon>
        <taxon>Fungi</taxon>
        <taxon>Fungi incertae sedis</taxon>
        <taxon>Mucoromycota</taxon>
        <taxon>Glomeromycotina</taxon>
        <taxon>Glomeromycetes</taxon>
        <taxon>Glomerales</taxon>
        <taxon>Glomeraceae</taxon>
        <taxon>Glomus</taxon>
    </lineage>
</organism>
<comment type="similarity">
    <text evidence="2">Belongs to the glycosyltransferase 31 family. Beta3-Gal-T subfamily.</text>
</comment>
<reference evidence="9 10" key="1">
    <citation type="submission" date="2018-06" db="EMBL/GenBank/DDBJ databases">
        <title>Comparative genomics reveals the genomic features of Rhizophagus irregularis, R. cerebriforme, R. diaphanum and Gigaspora rosea, and their symbiotic lifestyle signature.</title>
        <authorList>
            <person name="Morin E."/>
            <person name="San Clemente H."/>
            <person name="Chen E.C.H."/>
            <person name="De La Providencia I."/>
            <person name="Hainaut M."/>
            <person name="Kuo A."/>
            <person name="Kohler A."/>
            <person name="Murat C."/>
            <person name="Tang N."/>
            <person name="Roy S."/>
            <person name="Loubradou J."/>
            <person name="Henrissat B."/>
            <person name="Grigoriev I.V."/>
            <person name="Corradi N."/>
            <person name="Roux C."/>
            <person name="Martin F.M."/>
        </authorList>
    </citation>
    <scope>NUCLEOTIDE SEQUENCE [LARGE SCALE GENOMIC DNA]</scope>
    <source>
        <strain evidence="9 10">DAOM 227022</strain>
    </source>
</reference>
<comment type="caution">
    <text evidence="9">The sequence shown here is derived from an EMBL/GenBank/DDBJ whole genome shotgun (WGS) entry which is preliminary data.</text>
</comment>
<evidence type="ECO:0000313" key="10">
    <source>
        <dbReference type="Proteomes" id="UP000265703"/>
    </source>
</evidence>
<keyword evidence="5 8" id="KW-1133">Transmembrane helix</keyword>
<keyword evidence="10" id="KW-1185">Reference proteome</keyword>
<evidence type="ECO:0000256" key="1">
    <source>
        <dbReference type="ARBA" id="ARBA00004606"/>
    </source>
</evidence>